<protein>
    <recommendedName>
        <fullName evidence="1">FecR protein domain-containing protein</fullName>
    </recommendedName>
</protein>
<sequence>MKPLGFIGHDTLIEEQAVNNQQPDKRLLREAFDLVVAVYDDPKSRSQLDAWRKQSPMHEQAAAKAEADWAILGLVEHVSLSLFDKIKLAIQLRLERFAEAPLKLIPPLGIAMALSTLLYVSVDEQAPTPIQPSVVKVVTPTSKPKVSTKHYQTAWGQQQTVELEDGTEVWLDWSTDLKVSMTDSSRHVSLLSGKALFSVQPDPNRPFTVTSDSAVATVLGTQFVVSKLDHQAVEIEVLSGAVGVSDTNHNVTKQLGESDVVRVTDGKLSEVKTRPLAEIGAWRDGIIVFEQRPLIEALEVLQPYTSYLLDTRYIYDGERPVSGTFILNKGDDALRAIMQSYRLSGDVEGRNTLVLRSETPQRPL</sequence>
<dbReference type="Gene3D" id="2.60.120.1440">
    <property type="match status" value="1"/>
</dbReference>
<dbReference type="InterPro" id="IPR012373">
    <property type="entry name" value="Ferrdict_sens_TM"/>
</dbReference>
<dbReference type="Pfam" id="PF04773">
    <property type="entry name" value="FecR"/>
    <property type="match status" value="1"/>
</dbReference>
<dbReference type="PIRSF" id="PIRSF018266">
    <property type="entry name" value="FecR"/>
    <property type="match status" value="1"/>
</dbReference>
<dbReference type="PANTHER" id="PTHR30273">
    <property type="entry name" value="PERIPLASMIC SIGNAL SENSOR AND SIGMA FACTOR ACTIVATOR FECR-RELATED"/>
    <property type="match status" value="1"/>
</dbReference>
<evidence type="ECO:0000313" key="3">
    <source>
        <dbReference type="Proteomes" id="UP000076503"/>
    </source>
</evidence>
<proteinExistence type="predicted"/>
<gene>
    <name evidence="2" type="ORF">N476_05765</name>
</gene>
<dbReference type="EMBL" id="AUXZ01000141">
    <property type="protein sequence ID" value="KZN44503.1"/>
    <property type="molecule type" value="Genomic_DNA"/>
</dbReference>
<dbReference type="PATRIC" id="fig|1365251.3.peg.5280"/>
<dbReference type="AlphaFoldDB" id="A0A162A5I8"/>
<evidence type="ECO:0000259" key="1">
    <source>
        <dbReference type="Pfam" id="PF04773"/>
    </source>
</evidence>
<organism evidence="2 3">
    <name type="scientific">Pseudoalteromonas luteoviolacea H33</name>
    <dbReference type="NCBI Taxonomy" id="1365251"/>
    <lineage>
        <taxon>Bacteria</taxon>
        <taxon>Pseudomonadati</taxon>
        <taxon>Pseudomonadota</taxon>
        <taxon>Gammaproteobacteria</taxon>
        <taxon>Alteromonadales</taxon>
        <taxon>Pseudoalteromonadaceae</taxon>
        <taxon>Pseudoalteromonas</taxon>
    </lineage>
</organism>
<feature type="domain" description="FecR protein" evidence="1">
    <location>
        <begin position="151"/>
        <end position="242"/>
    </location>
</feature>
<comment type="caution">
    <text evidence="2">The sequence shown here is derived from an EMBL/GenBank/DDBJ whole genome shotgun (WGS) entry which is preliminary data.</text>
</comment>
<reference evidence="2 3" key="1">
    <citation type="submission" date="2013-07" db="EMBL/GenBank/DDBJ databases">
        <title>Comparative Genomic and Metabolomic Analysis of Twelve Strains of Pseudoalteromonas luteoviolacea.</title>
        <authorList>
            <person name="Vynne N.G."/>
            <person name="Mansson M."/>
            <person name="Gram L."/>
        </authorList>
    </citation>
    <scope>NUCLEOTIDE SEQUENCE [LARGE SCALE GENOMIC DNA]</scope>
    <source>
        <strain evidence="2 3">H33</strain>
    </source>
</reference>
<dbReference type="GO" id="GO:0016989">
    <property type="term" value="F:sigma factor antagonist activity"/>
    <property type="evidence" value="ECO:0007669"/>
    <property type="project" value="TreeGrafter"/>
</dbReference>
<accession>A0A162A5I8</accession>
<name>A0A162A5I8_9GAMM</name>
<dbReference type="Proteomes" id="UP000076503">
    <property type="component" value="Unassembled WGS sequence"/>
</dbReference>
<dbReference type="InterPro" id="IPR006860">
    <property type="entry name" value="FecR"/>
</dbReference>
<evidence type="ECO:0000313" key="2">
    <source>
        <dbReference type="EMBL" id="KZN44503.1"/>
    </source>
</evidence>
<dbReference type="PANTHER" id="PTHR30273:SF2">
    <property type="entry name" value="PROTEIN FECR"/>
    <property type="match status" value="1"/>
</dbReference>